<evidence type="ECO:0000256" key="6">
    <source>
        <dbReference type="ARBA" id="ARBA00023012"/>
    </source>
</evidence>
<keyword evidence="3" id="KW-0597">Phosphoprotein</keyword>
<dbReference type="GO" id="GO:0016301">
    <property type="term" value="F:kinase activity"/>
    <property type="evidence" value="ECO:0007669"/>
    <property type="project" value="UniProtKB-KW"/>
</dbReference>
<dbReference type="InterPro" id="IPR005467">
    <property type="entry name" value="His_kinase_dom"/>
</dbReference>
<dbReference type="EMBL" id="CP077683">
    <property type="protein sequence ID" value="QXE92271.1"/>
    <property type="molecule type" value="Genomic_DNA"/>
</dbReference>
<dbReference type="CDD" id="cd00075">
    <property type="entry name" value="HATPase"/>
    <property type="match status" value="1"/>
</dbReference>
<evidence type="ECO:0000256" key="3">
    <source>
        <dbReference type="ARBA" id="ARBA00022553"/>
    </source>
</evidence>
<keyword evidence="5 8" id="KW-0418">Kinase</keyword>
<comment type="catalytic activity">
    <reaction evidence="1">
        <text>ATP + protein L-histidine = ADP + protein N-phospho-L-histidine.</text>
        <dbReference type="EC" id="2.7.13.3"/>
    </reaction>
</comment>
<keyword evidence="9" id="KW-1185">Reference proteome</keyword>
<keyword evidence="4" id="KW-0808">Transferase</keyword>
<keyword evidence="6" id="KW-0902">Two-component regulatory system</keyword>
<evidence type="ECO:0000259" key="7">
    <source>
        <dbReference type="PROSITE" id="PS50109"/>
    </source>
</evidence>
<dbReference type="PANTHER" id="PTHR45453:SF1">
    <property type="entry name" value="PHOSPHATE REGULON SENSOR PROTEIN PHOR"/>
    <property type="match status" value="1"/>
</dbReference>
<evidence type="ECO:0000256" key="2">
    <source>
        <dbReference type="ARBA" id="ARBA00012438"/>
    </source>
</evidence>
<dbReference type="Proteomes" id="UP000683559">
    <property type="component" value="Chromosome"/>
</dbReference>
<dbReference type="PANTHER" id="PTHR45453">
    <property type="entry name" value="PHOSPHATE REGULON SENSOR PROTEIN PHOR"/>
    <property type="match status" value="1"/>
</dbReference>
<feature type="domain" description="Histidine kinase" evidence="7">
    <location>
        <begin position="1"/>
        <end position="86"/>
    </location>
</feature>
<dbReference type="InterPro" id="IPR003594">
    <property type="entry name" value="HATPase_dom"/>
</dbReference>
<dbReference type="InterPro" id="IPR050351">
    <property type="entry name" value="BphY/WalK/GraS-like"/>
</dbReference>
<proteinExistence type="predicted"/>
<name>A0ABX8LJR5_9BACT</name>
<organism evidence="8 9">
    <name type="scientific">Geomonas subterranea</name>
    <dbReference type="NCBI Taxonomy" id="2847989"/>
    <lineage>
        <taxon>Bacteria</taxon>
        <taxon>Pseudomonadati</taxon>
        <taxon>Thermodesulfobacteriota</taxon>
        <taxon>Desulfuromonadia</taxon>
        <taxon>Geobacterales</taxon>
        <taxon>Geobacteraceae</taxon>
        <taxon>Geomonas</taxon>
    </lineage>
</organism>
<dbReference type="SMART" id="SM00387">
    <property type="entry name" value="HATPase_c"/>
    <property type="match status" value="1"/>
</dbReference>
<dbReference type="PROSITE" id="PS50109">
    <property type="entry name" value="HIS_KIN"/>
    <property type="match status" value="1"/>
</dbReference>
<protein>
    <recommendedName>
        <fullName evidence="2">histidine kinase</fullName>
        <ecNumber evidence="2">2.7.13.3</ecNumber>
    </recommendedName>
</protein>
<evidence type="ECO:0000256" key="1">
    <source>
        <dbReference type="ARBA" id="ARBA00000085"/>
    </source>
</evidence>
<evidence type="ECO:0000313" key="8">
    <source>
        <dbReference type="EMBL" id="QXE92271.1"/>
    </source>
</evidence>
<dbReference type="EC" id="2.7.13.3" evidence="2"/>
<dbReference type="RefSeq" id="WP_217288825.1">
    <property type="nucleotide sequence ID" value="NZ_CP078096.1"/>
</dbReference>
<reference evidence="8 9" key="1">
    <citation type="submission" date="2021-06" db="EMBL/GenBank/DDBJ databases">
        <title>Gemonas diversity in paddy soil.</title>
        <authorList>
            <person name="Liu G."/>
        </authorList>
    </citation>
    <scope>NUCLEOTIDE SEQUENCE [LARGE SCALE GENOMIC DNA]</scope>
    <source>
        <strain evidence="8 9">RG2</strain>
    </source>
</reference>
<evidence type="ECO:0000256" key="4">
    <source>
        <dbReference type="ARBA" id="ARBA00022679"/>
    </source>
</evidence>
<accession>A0ABX8LJR5</accession>
<evidence type="ECO:0000313" key="9">
    <source>
        <dbReference type="Proteomes" id="UP000683559"/>
    </source>
</evidence>
<sequence length="87" mass="9492">MVVRKRGQDGAVIEVIDDGPGIAKEHQAKVFDRFYRVDKGRSRDMGGTGLGLAIARWAVEFNGGRLELESEDGKGCTFRIVIPAVTT</sequence>
<gene>
    <name evidence="8" type="ORF">KP001_07045</name>
</gene>
<dbReference type="Pfam" id="PF02518">
    <property type="entry name" value="HATPase_c"/>
    <property type="match status" value="1"/>
</dbReference>
<evidence type="ECO:0000256" key="5">
    <source>
        <dbReference type="ARBA" id="ARBA00022777"/>
    </source>
</evidence>